<name>A0A915P2S3_9BILA</name>
<keyword evidence="6 8" id="KW-0408">Iron</keyword>
<feature type="binding site" evidence="8">
    <location>
        <position position="255"/>
    </location>
    <ligand>
        <name>[4Fe-4S] cluster</name>
        <dbReference type="ChEBI" id="CHEBI:49883"/>
        <label>2</label>
        <note>ligand shared with heterodimeric partner</note>
    </ligand>
</feature>
<dbReference type="GO" id="GO:0046872">
    <property type="term" value="F:metal ion binding"/>
    <property type="evidence" value="ECO:0007669"/>
    <property type="project" value="UniProtKB-KW"/>
</dbReference>
<evidence type="ECO:0000256" key="5">
    <source>
        <dbReference type="ARBA" id="ARBA00022840"/>
    </source>
</evidence>
<dbReference type="InterPro" id="IPR028601">
    <property type="entry name" value="NUBP1/Nbp35"/>
</dbReference>
<evidence type="ECO:0000256" key="6">
    <source>
        <dbReference type="ARBA" id="ARBA00023004"/>
    </source>
</evidence>
<evidence type="ECO:0000256" key="9">
    <source>
        <dbReference type="SAM" id="MobiDB-lite"/>
    </source>
</evidence>
<dbReference type="InterPro" id="IPR027417">
    <property type="entry name" value="P-loop_NTPase"/>
</dbReference>
<dbReference type="Gene3D" id="3.40.50.300">
    <property type="entry name" value="P-loop containing nucleotide triphosphate hydrolases"/>
    <property type="match status" value="2"/>
</dbReference>
<dbReference type="WBParaSite" id="scf7180000423489.g11103">
    <property type="protein sequence ID" value="scf7180000423489.g11103"/>
    <property type="gene ID" value="scf7180000423489.g11103"/>
</dbReference>
<evidence type="ECO:0000256" key="1">
    <source>
        <dbReference type="ARBA" id="ARBA00022485"/>
    </source>
</evidence>
<dbReference type="PROSITE" id="PS01215">
    <property type="entry name" value="MRP"/>
    <property type="match status" value="2"/>
</dbReference>
<dbReference type="CDD" id="cd02037">
    <property type="entry name" value="Mrp_NBP35"/>
    <property type="match status" value="2"/>
</dbReference>
<feature type="binding site" evidence="8">
    <location>
        <position position="26"/>
    </location>
    <ligand>
        <name>[4Fe-4S] cluster</name>
        <dbReference type="ChEBI" id="CHEBI:49883"/>
        <label>1</label>
    </ligand>
</feature>
<feature type="region of interest" description="Disordered" evidence="9">
    <location>
        <begin position="1"/>
        <end position="20"/>
    </location>
</feature>
<comment type="subcellular location">
    <subcellularLocation>
        <location evidence="8">Cytoplasm</location>
    </subcellularLocation>
</comment>
<dbReference type="HAMAP" id="MF_03038">
    <property type="entry name" value="NUBP1"/>
    <property type="match status" value="1"/>
</dbReference>
<reference evidence="11" key="1">
    <citation type="submission" date="2022-11" db="UniProtKB">
        <authorList>
            <consortium name="WormBaseParasite"/>
        </authorList>
    </citation>
    <scope>IDENTIFICATION</scope>
</reference>
<evidence type="ECO:0000313" key="10">
    <source>
        <dbReference type="Proteomes" id="UP000887560"/>
    </source>
</evidence>
<dbReference type="GO" id="GO:0016226">
    <property type="term" value="P:iron-sulfur cluster assembly"/>
    <property type="evidence" value="ECO:0007669"/>
    <property type="project" value="UniProtKB-UniRule"/>
</dbReference>
<accession>A0A915P2S3</accession>
<comment type="subunit">
    <text evidence="8">Heterotetramer of 2 NUBP1 and 2 NUBP2 chains.</text>
</comment>
<comment type="similarity">
    <text evidence="8">Belongs to the Mrp/NBP35 ATP-binding proteins family. NUBP1/NBP35 subfamily.</text>
</comment>
<dbReference type="AlphaFoldDB" id="A0A915P2S3"/>
<dbReference type="GO" id="GO:0005829">
    <property type="term" value="C:cytosol"/>
    <property type="evidence" value="ECO:0007669"/>
    <property type="project" value="TreeGrafter"/>
</dbReference>
<evidence type="ECO:0000256" key="8">
    <source>
        <dbReference type="HAMAP-Rule" id="MF_03038"/>
    </source>
</evidence>
<feature type="binding site" evidence="8">
    <location>
        <begin position="76"/>
        <end position="83"/>
    </location>
    <ligand>
        <name>ATP</name>
        <dbReference type="ChEBI" id="CHEBI:30616"/>
    </ligand>
</feature>
<evidence type="ECO:0000256" key="7">
    <source>
        <dbReference type="ARBA" id="ARBA00023014"/>
    </source>
</evidence>
<organism evidence="10 11">
    <name type="scientific">Meloidogyne floridensis</name>
    <dbReference type="NCBI Taxonomy" id="298350"/>
    <lineage>
        <taxon>Eukaryota</taxon>
        <taxon>Metazoa</taxon>
        <taxon>Ecdysozoa</taxon>
        <taxon>Nematoda</taxon>
        <taxon>Chromadorea</taxon>
        <taxon>Rhabditida</taxon>
        <taxon>Tylenchina</taxon>
        <taxon>Tylenchomorpha</taxon>
        <taxon>Tylenchoidea</taxon>
        <taxon>Meloidogynidae</taxon>
        <taxon>Meloidogyninae</taxon>
        <taxon>Meloidogyne</taxon>
    </lineage>
</organism>
<evidence type="ECO:0000256" key="2">
    <source>
        <dbReference type="ARBA" id="ARBA00022490"/>
    </source>
</evidence>
<feature type="binding site" evidence="8">
    <location>
        <position position="35"/>
    </location>
    <ligand>
        <name>[4Fe-4S] cluster</name>
        <dbReference type="ChEBI" id="CHEBI:49883"/>
        <label>1</label>
    </ligand>
</feature>
<dbReference type="GO" id="GO:0005524">
    <property type="term" value="F:ATP binding"/>
    <property type="evidence" value="ECO:0007669"/>
    <property type="project" value="UniProtKB-KW"/>
</dbReference>
<evidence type="ECO:0000256" key="4">
    <source>
        <dbReference type="ARBA" id="ARBA00022741"/>
    </source>
</evidence>
<protein>
    <recommendedName>
        <fullName evidence="8">Cytosolic Fe-S cluster assembly factor NUBP1 homolog</fullName>
    </recommendedName>
</protein>
<feature type="binding site" evidence="8">
    <location>
        <position position="29"/>
    </location>
    <ligand>
        <name>[4Fe-4S] cluster</name>
        <dbReference type="ChEBI" id="CHEBI:49883"/>
        <label>1</label>
    </ligand>
</feature>
<dbReference type="PANTHER" id="PTHR23264">
    <property type="entry name" value="NUCLEOTIDE-BINDING PROTEIN NBP35 YEAST -RELATED"/>
    <property type="match status" value="1"/>
</dbReference>
<dbReference type="GO" id="GO:0051539">
    <property type="term" value="F:4 iron, 4 sulfur cluster binding"/>
    <property type="evidence" value="ECO:0007669"/>
    <property type="project" value="UniProtKB-UniRule"/>
</dbReference>
<keyword evidence="5 8" id="KW-0067">ATP-binding</keyword>
<keyword evidence="2 8" id="KW-0963">Cytoplasm</keyword>
<evidence type="ECO:0000256" key="3">
    <source>
        <dbReference type="ARBA" id="ARBA00022723"/>
    </source>
</evidence>
<dbReference type="Proteomes" id="UP000887560">
    <property type="component" value="Unplaced"/>
</dbReference>
<keyword evidence="1 8" id="KW-0004">4Fe-4S</keyword>
<dbReference type="SUPFAM" id="SSF52540">
    <property type="entry name" value="P-loop containing nucleoside triphosphate hydrolases"/>
    <property type="match status" value="2"/>
</dbReference>
<comment type="function">
    <text evidence="8">Component of the cytosolic iron-sulfur (Fe/S) protein assembly (CIA) machinery. Required for maturation of extramitochondrial Fe-S proteins. The NUBP1-NUBP2 heterotetramer forms a Fe-S scaffold complex, mediating the de novo assembly of an Fe-S cluster and its transfer to target apoproteins.</text>
</comment>
<keyword evidence="4 8" id="KW-0547">Nucleotide-binding</keyword>
<comment type="cofactor">
    <cofactor evidence="8">
        <name>[4Fe-4S] cluster</name>
        <dbReference type="ChEBI" id="CHEBI:49883"/>
    </cofactor>
    <text evidence="8">Binds 4 [4Fe-4S] clusters per heterotetramer. Contains two stable clusters in the N-termini of NUBP1 and two labile, bridging clusters between subunits of the NUBP1-NUBP2 heterotetramer.</text>
</comment>
<feature type="binding site" evidence="8">
    <location>
        <position position="258"/>
    </location>
    <ligand>
        <name>[4Fe-4S] cluster</name>
        <dbReference type="ChEBI" id="CHEBI:49883"/>
        <label>2</label>
        <note>ligand shared with heterodimeric partner</note>
    </ligand>
</feature>
<proteinExistence type="inferred from homology"/>
<keyword evidence="10" id="KW-1185">Reference proteome</keyword>
<dbReference type="InterPro" id="IPR000808">
    <property type="entry name" value="Mrp-like_CS"/>
</dbReference>
<keyword evidence="7 8" id="KW-0411">Iron-sulfur</keyword>
<dbReference type="InterPro" id="IPR033756">
    <property type="entry name" value="YlxH/NBP35"/>
</dbReference>
<keyword evidence="3 8" id="KW-0479">Metal-binding</keyword>
<dbReference type="HAMAP" id="MF_02040">
    <property type="entry name" value="Mrp_NBP35"/>
    <property type="match status" value="2"/>
</dbReference>
<dbReference type="InterPro" id="IPR019591">
    <property type="entry name" value="Mrp/NBP35_ATP-bd"/>
</dbReference>
<sequence length="659" mass="71911">MTDVPENAPESCPGTQSEKAGKTSACAGCPNQKACSTGVPQVDPDIDLIKERMAFVRHKVREQGCYDFNKILVLSGKGGVGKSSVTTSLAYVMSNLAGNDGKPLNVGVLDIDICGPSQARMFGCENESVHSSEEGWAPVFVKDNLFVMSISFLVESRNDAIIWRGPRKNALIKQFLRDVDWGNVDFLLIDTPPGTSDEHISVVQLLLQSSQLDGALIVTTPQEISLLDVRKEVNFCIKTKVPVLGVIENMAEFVCPNCSTHSQLFPSTTGGALGMCKELGEGLQLLASLPLDPKLGKSLDMGNAGKFFEKLEDSVIVHKEFKKLAETILKKCENEEACSTGVPQIDPDIDLIKERMAFVRHKILVLSGKGGVGKSSVTTSLAYVMSNLSGNDGKPLNVCLTIYEFFSRLEKILVGVLDIDICGPSQARMFGCENESVHSSEEGWAPVFVKDNLFVMSISFLVESRNDAIIWRGPRKNALIKQFLRDVDWGNVDFLLIDTPPGTSDEHISVVQLLLQSSQLDGALIVTTPQEISLLDVRKEVNFCIKTKVSILGVIENMAEFICPNCSTHSQLFPSTTGGALGMCKELGEGLEVLASLPLDPKLGKSLDMGNAGKFFEKLEDSVIVHKEFKKLAETILKKCKEEEVKEENDRLEENGTGN</sequence>
<dbReference type="GO" id="GO:0140663">
    <property type="term" value="F:ATP-dependent FeS chaperone activity"/>
    <property type="evidence" value="ECO:0007669"/>
    <property type="project" value="InterPro"/>
</dbReference>
<dbReference type="PANTHER" id="PTHR23264:SF35">
    <property type="entry name" value="CYTOSOLIC FE-S CLUSTER ASSEMBLY FACTOR NUBP1"/>
    <property type="match status" value="1"/>
</dbReference>
<dbReference type="Pfam" id="PF10609">
    <property type="entry name" value="ParA"/>
    <property type="match status" value="3"/>
</dbReference>
<evidence type="ECO:0000313" key="11">
    <source>
        <dbReference type="WBParaSite" id="scf7180000423489.g11103"/>
    </source>
</evidence>
<feature type="binding site" evidence="8">
    <location>
        <position position="12"/>
    </location>
    <ligand>
        <name>[4Fe-4S] cluster</name>
        <dbReference type="ChEBI" id="CHEBI:49883"/>
        <label>1</label>
    </ligand>
</feature>